<evidence type="ECO:0000256" key="16">
    <source>
        <dbReference type="RuleBase" id="RU004516"/>
    </source>
</evidence>
<dbReference type="UniPathway" id="UPA00049">
    <property type="reaction ID" value="UER00062"/>
</dbReference>
<keyword evidence="10 16" id="KW-0663">Pyridoxal phosphate</keyword>
<dbReference type="EC" id="2.6.1.42" evidence="17"/>
<keyword evidence="9 17" id="KW-0808">Transferase</keyword>
<dbReference type="RefSeq" id="WP_110130705.1">
    <property type="nucleotide sequence ID" value="NZ_QHJQ01000004.1"/>
</dbReference>
<comment type="caution">
    <text evidence="18">The sequence shown here is derived from an EMBL/GenBank/DDBJ whole genome shotgun (WGS) entry which is preliminary data.</text>
</comment>
<dbReference type="SUPFAM" id="SSF56752">
    <property type="entry name" value="D-aminoacid aminotransferase-like PLP-dependent enzymes"/>
    <property type="match status" value="1"/>
</dbReference>
<organism evidence="18 19">
    <name type="scientific">Coraliomargarita sinensis</name>
    <dbReference type="NCBI Taxonomy" id="2174842"/>
    <lineage>
        <taxon>Bacteria</taxon>
        <taxon>Pseudomonadati</taxon>
        <taxon>Verrucomicrobiota</taxon>
        <taxon>Opitutia</taxon>
        <taxon>Puniceicoccales</taxon>
        <taxon>Coraliomargaritaceae</taxon>
        <taxon>Coraliomargarita</taxon>
    </lineage>
</organism>
<evidence type="ECO:0000256" key="10">
    <source>
        <dbReference type="ARBA" id="ARBA00022898"/>
    </source>
</evidence>
<protein>
    <recommendedName>
        <fullName evidence="17">Branched-chain-amino-acid aminotransferase</fullName>
        <shortName evidence="17">BCAT</shortName>
        <ecNumber evidence="17">2.6.1.42</ecNumber>
    </recommendedName>
</protein>
<dbReference type="AlphaFoldDB" id="A0A317ZLJ8"/>
<name>A0A317ZLJ8_9BACT</name>
<comment type="catalytic activity">
    <reaction evidence="12 17">
        <text>L-valine + 2-oxoglutarate = 3-methyl-2-oxobutanoate + L-glutamate</text>
        <dbReference type="Rhea" id="RHEA:24813"/>
        <dbReference type="ChEBI" id="CHEBI:11851"/>
        <dbReference type="ChEBI" id="CHEBI:16810"/>
        <dbReference type="ChEBI" id="CHEBI:29985"/>
        <dbReference type="ChEBI" id="CHEBI:57762"/>
        <dbReference type="EC" id="2.6.1.42"/>
    </reaction>
</comment>
<dbReference type="Gene3D" id="3.30.470.10">
    <property type="match status" value="1"/>
</dbReference>
<dbReference type="UniPathway" id="UPA00048">
    <property type="reaction ID" value="UER00073"/>
</dbReference>
<evidence type="ECO:0000256" key="5">
    <source>
        <dbReference type="ARBA" id="ARBA00005072"/>
    </source>
</evidence>
<dbReference type="NCBIfam" id="NF006185">
    <property type="entry name" value="PRK08320.1"/>
    <property type="match status" value="1"/>
</dbReference>
<dbReference type="EMBL" id="QHJQ01000004">
    <property type="protein sequence ID" value="PXA04251.1"/>
    <property type="molecule type" value="Genomic_DNA"/>
</dbReference>
<comment type="pathway">
    <text evidence="4 17">Amino-acid biosynthesis; L-valine biosynthesis; L-valine from pyruvate: step 4/4.</text>
</comment>
<dbReference type="InterPro" id="IPR018300">
    <property type="entry name" value="Aminotrans_IV_CS"/>
</dbReference>
<comment type="function">
    <text evidence="2 17">Acts on leucine, isoleucine and valine.</text>
</comment>
<dbReference type="GO" id="GO:0052655">
    <property type="term" value="F:L-valine-2-oxoglutarate transaminase activity"/>
    <property type="evidence" value="ECO:0007669"/>
    <property type="project" value="RHEA"/>
</dbReference>
<dbReference type="Proteomes" id="UP000247099">
    <property type="component" value="Unassembled WGS sequence"/>
</dbReference>
<evidence type="ECO:0000256" key="2">
    <source>
        <dbReference type="ARBA" id="ARBA00003109"/>
    </source>
</evidence>
<evidence type="ECO:0000256" key="9">
    <source>
        <dbReference type="ARBA" id="ARBA00022679"/>
    </source>
</evidence>
<evidence type="ECO:0000256" key="6">
    <source>
        <dbReference type="ARBA" id="ARBA00009320"/>
    </source>
</evidence>
<dbReference type="InterPro" id="IPR043132">
    <property type="entry name" value="BCAT-like_C"/>
</dbReference>
<dbReference type="PROSITE" id="PS00770">
    <property type="entry name" value="AA_TRANSFER_CLASS_4"/>
    <property type="match status" value="1"/>
</dbReference>
<dbReference type="PANTHER" id="PTHR42743:SF11">
    <property type="entry name" value="AMINODEOXYCHORISMATE LYASE"/>
    <property type="match status" value="1"/>
</dbReference>
<keyword evidence="19" id="KW-1185">Reference proteome</keyword>
<dbReference type="NCBIfam" id="TIGR01122">
    <property type="entry name" value="ilvE_I"/>
    <property type="match status" value="1"/>
</dbReference>
<evidence type="ECO:0000256" key="14">
    <source>
        <dbReference type="ARBA" id="ARBA00049229"/>
    </source>
</evidence>
<comment type="catalytic activity">
    <reaction evidence="14 17">
        <text>L-leucine + 2-oxoglutarate = 4-methyl-2-oxopentanoate + L-glutamate</text>
        <dbReference type="Rhea" id="RHEA:18321"/>
        <dbReference type="ChEBI" id="CHEBI:16810"/>
        <dbReference type="ChEBI" id="CHEBI:17865"/>
        <dbReference type="ChEBI" id="CHEBI:29985"/>
        <dbReference type="ChEBI" id="CHEBI:57427"/>
        <dbReference type="EC" id="2.6.1.42"/>
    </reaction>
</comment>
<dbReference type="InterPro" id="IPR005785">
    <property type="entry name" value="B_amino_transI"/>
</dbReference>
<evidence type="ECO:0000256" key="17">
    <source>
        <dbReference type="RuleBase" id="RU364094"/>
    </source>
</evidence>
<comment type="catalytic activity">
    <reaction evidence="13 17">
        <text>L-isoleucine + 2-oxoglutarate = (S)-3-methyl-2-oxopentanoate + L-glutamate</text>
        <dbReference type="Rhea" id="RHEA:24801"/>
        <dbReference type="ChEBI" id="CHEBI:16810"/>
        <dbReference type="ChEBI" id="CHEBI:29985"/>
        <dbReference type="ChEBI" id="CHEBI:35146"/>
        <dbReference type="ChEBI" id="CHEBI:58045"/>
        <dbReference type="EC" id="2.6.1.42"/>
    </reaction>
</comment>
<dbReference type="UniPathway" id="UPA00047">
    <property type="reaction ID" value="UER00058"/>
</dbReference>
<evidence type="ECO:0000256" key="13">
    <source>
        <dbReference type="ARBA" id="ARBA00048798"/>
    </source>
</evidence>
<evidence type="ECO:0000313" key="19">
    <source>
        <dbReference type="Proteomes" id="UP000247099"/>
    </source>
</evidence>
<dbReference type="CDD" id="cd01558">
    <property type="entry name" value="D-AAT_like"/>
    <property type="match status" value="1"/>
</dbReference>
<evidence type="ECO:0000256" key="4">
    <source>
        <dbReference type="ARBA" id="ARBA00004931"/>
    </source>
</evidence>
<comment type="cofactor">
    <cofactor evidence="1 16">
        <name>pyridoxal 5'-phosphate</name>
        <dbReference type="ChEBI" id="CHEBI:597326"/>
    </cofactor>
</comment>
<keyword evidence="11 17" id="KW-0100">Branched-chain amino acid biosynthesis</keyword>
<dbReference type="GO" id="GO:0005829">
    <property type="term" value="C:cytosol"/>
    <property type="evidence" value="ECO:0007669"/>
    <property type="project" value="TreeGrafter"/>
</dbReference>
<comment type="pathway">
    <text evidence="5 17">Amino-acid biosynthesis; L-leucine biosynthesis; L-leucine from 3-methyl-2-oxobutanoate: step 4/4.</text>
</comment>
<dbReference type="GO" id="GO:0052654">
    <property type="term" value="F:L-leucine-2-oxoglutarate transaminase activity"/>
    <property type="evidence" value="ECO:0007669"/>
    <property type="project" value="RHEA"/>
</dbReference>
<dbReference type="GO" id="GO:0009098">
    <property type="term" value="P:L-leucine biosynthetic process"/>
    <property type="evidence" value="ECO:0007669"/>
    <property type="project" value="UniProtKB-UniPathway"/>
</dbReference>
<dbReference type="InterPro" id="IPR036038">
    <property type="entry name" value="Aminotransferase-like"/>
</dbReference>
<dbReference type="InParanoid" id="A0A317ZLJ8"/>
<dbReference type="FunCoup" id="A0A317ZLJ8">
    <property type="interactions" value="416"/>
</dbReference>
<keyword evidence="7 17" id="KW-0032">Aminotransferase</keyword>
<dbReference type="FunFam" id="3.20.10.10:FF:000002">
    <property type="entry name" value="D-alanine aminotransferase"/>
    <property type="match status" value="1"/>
</dbReference>
<dbReference type="GO" id="GO:0009097">
    <property type="term" value="P:isoleucine biosynthetic process"/>
    <property type="evidence" value="ECO:0007669"/>
    <property type="project" value="UniProtKB-UniPathway"/>
</dbReference>
<evidence type="ECO:0000256" key="3">
    <source>
        <dbReference type="ARBA" id="ARBA00004824"/>
    </source>
</evidence>
<proteinExistence type="inferred from homology"/>
<gene>
    <name evidence="17 18" type="primary">ilvE</name>
    <name evidence="18" type="ORF">DDZ13_06845</name>
</gene>
<dbReference type="Pfam" id="PF01063">
    <property type="entry name" value="Aminotran_4"/>
    <property type="match status" value="1"/>
</dbReference>
<dbReference type="PANTHER" id="PTHR42743">
    <property type="entry name" value="AMINO-ACID AMINOTRANSFERASE"/>
    <property type="match status" value="1"/>
</dbReference>
<evidence type="ECO:0000256" key="8">
    <source>
        <dbReference type="ARBA" id="ARBA00022605"/>
    </source>
</evidence>
<dbReference type="Gene3D" id="3.20.10.10">
    <property type="entry name" value="D-amino Acid Aminotransferase, subunit A, domain 2"/>
    <property type="match status" value="1"/>
</dbReference>
<evidence type="ECO:0000256" key="1">
    <source>
        <dbReference type="ARBA" id="ARBA00001933"/>
    </source>
</evidence>
<comment type="pathway">
    <text evidence="3 17">Amino-acid biosynthesis; L-isoleucine biosynthesis; L-isoleucine from 2-oxobutanoate: step 4/4.</text>
</comment>
<dbReference type="InterPro" id="IPR001544">
    <property type="entry name" value="Aminotrans_IV"/>
</dbReference>
<evidence type="ECO:0000256" key="15">
    <source>
        <dbReference type="RuleBase" id="RU004106"/>
    </source>
</evidence>
<sequence length="288" mass="32025">MKIFMNDKLVDQAEAKVSVFDHGLLYGDGIFEGIRLYDSCVFKLEEHLERLEYSAKAIMLELPWSRQEISDAVCETCRANGLKDGYIRLVVTRGEGSLGLSIKNCDKPQLIIIADKIQLYPQEFYEKGLEIITVPTRRINPAALPPTVKSLNYLNNILAKIEAQHLGYHEAIMLNDQGHVAECTGDNVFVIHKGELITPSASAGALKGITRDTALGISEDLGVPWREANLTRYDIWVAEELFLTGTAAEIIPIVKVDARPIGDGKPGPITAKFLERFRELVSREGTML</sequence>
<accession>A0A317ZLJ8</accession>
<comment type="similarity">
    <text evidence="6 15">Belongs to the class-IV pyridoxal-phosphate-dependent aminotransferase family.</text>
</comment>
<dbReference type="FunFam" id="3.30.470.10:FF:000006">
    <property type="entry name" value="Branched-chain-amino-acid aminotransferase"/>
    <property type="match status" value="1"/>
</dbReference>
<reference evidence="18 19" key="1">
    <citation type="submission" date="2018-05" db="EMBL/GenBank/DDBJ databases">
        <title>Coraliomargarita sinensis sp. nov., isolated from a marine solar saltern.</title>
        <authorList>
            <person name="Zhou L.Y."/>
        </authorList>
    </citation>
    <scope>NUCLEOTIDE SEQUENCE [LARGE SCALE GENOMIC DNA]</scope>
    <source>
        <strain evidence="18 19">WN38</strain>
    </source>
</reference>
<dbReference type="GO" id="GO:0052656">
    <property type="term" value="F:L-isoleucine-2-oxoglutarate transaminase activity"/>
    <property type="evidence" value="ECO:0007669"/>
    <property type="project" value="RHEA"/>
</dbReference>
<dbReference type="OrthoDB" id="9805628at2"/>
<evidence type="ECO:0000256" key="11">
    <source>
        <dbReference type="ARBA" id="ARBA00023304"/>
    </source>
</evidence>
<dbReference type="GO" id="GO:0009099">
    <property type="term" value="P:L-valine biosynthetic process"/>
    <property type="evidence" value="ECO:0007669"/>
    <property type="project" value="UniProtKB-UniPathway"/>
</dbReference>
<dbReference type="InterPro" id="IPR050571">
    <property type="entry name" value="Class-IV_PLP-Dep_Aminotrnsfr"/>
</dbReference>
<dbReference type="InterPro" id="IPR043131">
    <property type="entry name" value="BCAT-like_N"/>
</dbReference>
<evidence type="ECO:0000313" key="18">
    <source>
        <dbReference type="EMBL" id="PXA04251.1"/>
    </source>
</evidence>
<evidence type="ECO:0000256" key="7">
    <source>
        <dbReference type="ARBA" id="ARBA00022576"/>
    </source>
</evidence>
<keyword evidence="8 17" id="KW-0028">Amino-acid biosynthesis</keyword>
<evidence type="ECO:0000256" key="12">
    <source>
        <dbReference type="ARBA" id="ARBA00048212"/>
    </source>
</evidence>